<dbReference type="SUPFAM" id="SSF55347">
    <property type="entry name" value="Glyceraldehyde-3-phosphate dehydrogenase-like, C-terminal domain"/>
    <property type="match status" value="1"/>
</dbReference>
<evidence type="ECO:0000313" key="5">
    <source>
        <dbReference type="EMBL" id="QED28808.1"/>
    </source>
</evidence>
<organism evidence="5 6">
    <name type="scientific">Microvenator marinus</name>
    <dbReference type="NCBI Taxonomy" id="2600177"/>
    <lineage>
        <taxon>Bacteria</taxon>
        <taxon>Deltaproteobacteria</taxon>
        <taxon>Bradymonadales</taxon>
        <taxon>Microvenatoraceae</taxon>
        <taxon>Microvenator</taxon>
    </lineage>
</organism>
<dbReference type="NCBIfam" id="TIGR03215">
    <property type="entry name" value="ac_ald_DH_ac"/>
    <property type="match status" value="1"/>
</dbReference>
<evidence type="ECO:0000259" key="4">
    <source>
        <dbReference type="SMART" id="SM00859"/>
    </source>
</evidence>
<dbReference type="GO" id="GO:0008774">
    <property type="term" value="F:acetaldehyde dehydrogenase (acetylating) activity"/>
    <property type="evidence" value="ECO:0007669"/>
    <property type="project" value="UniProtKB-UniRule"/>
</dbReference>
<dbReference type="InterPro" id="IPR036291">
    <property type="entry name" value="NAD(P)-bd_dom_sf"/>
</dbReference>
<keyword evidence="3" id="KW-0058">Aromatic hydrocarbons catabolism</keyword>
<dbReference type="InterPro" id="IPR003361">
    <property type="entry name" value="Acetaldehyde_dehydrogenase"/>
</dbReference>
<reference evidence="5 6" key="1">
    <citation type="submission" date="2019-08" db="EMBL/GenBank/DDBJ databases">
        <authorList>
            <person name="Liang Q."/>
        </authorList>
    </citation>
    <scope>NUCLEOTIDE SEQUENCE [LARGE SCALE GENOMIC DNA]</scope>
    <source>
        <strain evidence="5 6">V1718</strain>
    </source>
</reference>
<dbReference type="EC" id="1.2.1.10" evidence="3"/>
<sequence>MKIGVAILGSGNIGSDLMIKILERSENLELKILVGVDPDSEGLKRAAGLGVATTHQGVEGLMASPEWEDVRIVFDATSAAAHESHAQRIEAAGRKIVDMTPAARGPFVVPVANLKEHLEAANVNMVTCGGQATIPVVWAASQVGRVRYAEIVASIASKSAGPGTRANIDEFTQTTARAIEEVGGAEKGKAIIVLNPAEPPLIMRDTVYVLVEGAEQAKLEASIRGAIAEVARYVPGYRLAREIVFDDCSEAPLVFDDGTEFRGLKVTTFLEVEGAGDFLPKYAGNLDIMTCAALNVGELLGRAL</sequence>
<dbReference type="Gene3D" id="3.40.50.720">
    <property type="entry name" value="NAD(P)-binding Rossmann-like Domain"/>
    <property type="match status" value="1"/>
</dbReference>
<dbReference type="SUPFAM" id="SSF51735">
    <property type="entry name" value="NAD(P)-binding Rossmann-fold domains"/>
    <property type="match status" value="1"/>
</dbReference>
<keyword evidence="2 3" id="KW-0520">NAD</keyword>
<evidence type="ECO:0000256" key="1">
    <source>
        <dbReference type="ARBA" id="ARBA00009244"/>
    </source>
</evidence>
<dbReference type="Pfam" id="PF09290">
    <property type="entry name" value="AcetDehyd-dimer"/>
    <property type="match status" value="1"/>
</dbReference>
<feature type="binding site" evidence="3">
    <location>
        <begin position="10"/>
        <end position="13"/>
    </location>
    <ligand>
        <name>NAD(+)</name>
        <dbReference type="ChEBI" id="CHEBI:57540"/>
    </ligand>
</feature>
<dbReference type="KEGG" id="bbae:FRD01_16495"/>
<dbReference type="GO" id="GO:0051287">
    <property type="term" value="F:NAD binding"/>
    <property type="evidence" value="ECO:0007669"/>
    <property type="project" value="UniProtKB-UniRule"/>
</dbReference>
<dbReference type="Gene3D" id="3.30.360.10">
    <property type="entry name" value="Dihydrodipicolinate Reductase, domain 2"/>
    <property type="match status" value="1"/>
</dbReference>
<evidence type="ECO:0000256" key="2">
    <source>
        <dbReference type="ARBA" id="ARBA00023027"/>
    </source>
</evidence>
<proteinExistence type="inferred from homology"/>
<dbReference type="AlphaFoldDB" id="A0A5B8XV42"/>
<dbReference type="HAMAP" id="MF_01657">
    <property type="entry name" value="Ac_ald_DH_ac"/>
    <property type="match status" value="1"/>
</dbReference>
<evidence type="ECO:0000313" key="6">
    <source>
        <dbReference type="Proteomes" id="UP000321595"/>
    </source>
</evidence>
<gene>
    <name evidence="5" type="ORF">FRD01_16495</name>
</gene>
<feature type="binding site" evidence="3">
    <location>
        <begin position="159"/>
        <end position="167"/>
    </location>
    <ligand>
        <name>NAD(+)</name>
        <dbReference type="ChEBI" id="CHEBI:57540"/>
    </ligand>
</feature>
<name>A0A5B8XV42_9DELT</name>
<dbReference type="SMART" id="SM00859">
    <property type="entry name" value="Semialdhyde_dh"/>
    <property type="match status" value="1"/>
</dbReference>
<dbReference type="CDD" id="cd23933">
    <property type="entry name" value="ALDH_C"/>
    <property type="match status" value="1"/>
</dbReference>
<comment type="catalytic activity">
    <reaction evidence="3">
        <text>acetaldehyde + NAD(+) + CoA = acetyl-CoA + NADH + H(+)</text>
        <dbReference type="Rhea" id="RHEA:23288"/>
        <dbReference type="ChEBI" id="CHEBI:15343"/>
        <dbReference type="ChEBI" id="CHEBI:15378"/>
        <dbReference type="ChEBI" id="CHEBI:57287"/>
        <dbReference type="ChEBI" id="CHEBI:57288"/>
        <dbReference type="ChEBI" id="CHEBI:57540"/>
        <dbReference type="ChEBI" id="CHEBI:57945"/>
        <dbReference type="EC" id="1.2.1.10"/>
    </reaction>
</comment>
<keyword evidence="3 5" id="KW-0560">Oxidoreductase</keyword>
<feature type="domain" description="Semialdehyde dehydrogenase NAD-binding" evidence="4">
    <location>
        <begin position="4"/>
        <end position="120"/>
    </location>
</feature>
<dbReference type="NCBIfam" id="NF006157">
    <property type="entry name" value="PRK08300.1"/>
    <property type="match status" value="1"/>
</dbReference>
<accession>A0A5B8XV42</accession>
<feature type="active site" description="Acyl-thioester intermediate" evidence="3">
    <location>
        <position position="128"/>
    </location>
</feature>
<dbReference type="EMBL" id="CP042467">
    <property type="protein sequence ID" value="QED28808.1"/>
    <property type="molecule type" value="Genomic_DNA"/>
</dbReference>
<dbReference type="InterPro" id="IPR015426">
    <property type="entry name" value="Acetylaldehyde_DH_C"/>
</dbReference>
<dbReference type="PIRSF" id="PIRSF015689">
    <property type="entry name" value="Actaldh_dh_actl"/>
    <property type="match status" value="1"/>
</dbReference>
<dbReference type="Proteomes" id="UP000321595">
    <property type="component" value="Chromosome"/>
</dbReference>
<comment type="similarity">
    <text evidence="1 3">Belongs to the acetaldehyde dehydrogenase family.</text>
</comment>
<keyword evidence="6" id="KW-1185">Reference proteome</keyword>
<feature type="binding site" evidence="3">
    <location>
        <position position="285"/>
    </location>
    <ligand>
        <name>NAD(+)</name>
        <dbReference type="ChEBI" id="CHEBI:57540"/>
    </ligand>
</feature>
<dbReference type="OrthoDB" id="9786743at2"/>
<protein>
    <recommendedName>
        <fullName evidence="3">Acetaldehyde dehydrogenase</fullName>
        <ecNumber evidence="3">1.2.1.10</ecNumber>
    </recommendedName>
    <alternativeName>
        <fullName evidence="3">Acetaldehyde dehydrogenase [acetylating]</fullName>
    </alternativeName>
</protein>
<dbReference type="Pfam" id="PF01118">
    <property type="entry name" value="Semialdhyde_dh"/>
    <property type="match status" value="1"/>
</dbReference>
<evidence type="ECO:0000256" key="3">
    <source>
        <dbReference type="HAMAP-Rule" id="MF_01657"/>
    </source>
</evidence>
<dbReference type="RefSeq" id="WP_146961568.1">
    <property type="nucleotide sequence ID" value="NZ_CP042467.1"/>
</dbReference>
<dbReference type="InterPro" id="IPR000534">
    <property type="entry name" value="Semialdehyde_DH_NAD-bd"/>
</dbReference>